<comment type="function">
    <text evidence="1">Removes C-terminal D-alanyl residues from sugar-peptide cell wall precursors.</text>
</comment>
<keyword evidence="8" id="KW-0378">Hydrolase</keyword>
<dbReference type="GO" id="GO:0008360">
    <property type="term" value="P:regulation of cell shape"/>
    <property type="evidence" value="ECO:0007669"/>
    <property type="project" value="UniProtKB-KW"/>
</dbReference>
<dbReference type="GO" id="GO:0006508">
    <property type="term" value="P:proteolysis"/>
    <property type="evidence" value="ECO:0007669"/>
    <property type="project" value="UniProtKB-KW"/>
</dbReference>
<gene>
    <name evidence="18" type="ORF">FYJ27_04010</name>
    <name evidence="17" type="ORF">L0P62_02240</name>
</gene>
<dbReference type="PANTHER" id="PTHR21581:SF6">
    <property type="entry name" value="TRAFFICKING PROTEIN PARTICLE COMPLEX SUBUNIT 12"/>
    <property type="match status" value="1"/>
</dbReference>
<feature type="active site" description="Acyl-ester intermediate" evidence="13">
    <location>
        <position position="64"/>
    </location>
</feature>
<dbReference type="InterPro" id="IPR037167">
    <property type="entry name" value="Peptidase_S11_C_sf"/>
</dbReference>
<evidence type="ECO:0000256" key="2">
    <source>
        <dbReference type="ARBA" id="ARBA00004752"/>
    </source>
</evidence>
<reference evidence="17" key="2">
    <citation type="submission" date="2022-01" db="EMBL/GenBank/DDBJ databases">
        <title>Collection of gut derived symbiotic bacterial strains cultured from healthy donors.</title>
        <authorList>
            <person name="Lin H."/>
            <person name="Kohout C."/>
            <person name="Waligurski E."/>
            <person name="Pamer E.G."/>
        </authorList>
    </citation>
    <scope>NUCLEOTIDE SEQUENCE</scope>
    <source>
        <strain evidence="17">MSK.14.39</strain>
    </source>
</reference>
<dbReference type="EMBL" id="VULR01000004">
    <property type="protein sequence ID" value="MSS42898.1"/>
    <property type="molecule type" value="Genomic_DNA"/>
</dbReference>
<keyword evidence="6" id="KW-0645">Protease</keyword>
<dbReference type="Pfam" id="PF00768">
    <property type="entry name" value="Peptidase_S11"/>
    <property type="match status" value="1"/>
</dbReference>
<comment type="caution">
    <text evidence="18">The sequence shown here is derived from an EMBL/GenBank/DDBJ whole genome shotgun (WGS) entry which is preliminary data.</text>
</comment>
<evidence type="ECO:0000256" key="13">
    <source>
        <dbReference type="PIRSR" id="PIRSR618044-1"/>
    </source>
</evidence>
<dbReference type="UniPathway" id="UPA00219"/>
<feature type="active site" description="Proton acceptor" evidence="13">
    <location>
        <position position="67"/>
    </location>
</feature>
<dbReference type="GO" id="GO:0009002">
    <property type="term" value="F:serine-type D-Ala-D-Ala carboxypeptidase activity"/>
    <property type="evidence" value="ECO:0007669"/>
    <property type="project" value="UniProtKB-EC"/>
</dbReference>
<dbReference type="EMBL" id="JAKNID010000004">
    <property type="protein sequence ID" value="MCG4564257.1"/>
    <property type="molecule type" value="Genomic_DNA"/>
</dbReference>
<dbReference type="InterPro" id="IPR012338">
    <property type="entry name" value="Beta-lactam/transpept-like"/>
</dbReference>
<dbReference type="PANTHER" id="PTHR21581">
    <property type="entry name" value="D-ALANYL-D-ALANINE CARBOXYPEPTIDASE"/>
    <property type="match status" value="1"/>
</dbReference>
<evidence type="ECO:0000259" key="16">
    <source>
        <dbReference type="SMART" id="SM00936"/>
    </source>
</evidence>
<comment type="similarity">
    <text evidence="3 15">Belongs to the peptidase S11 family.</text>
</comment>
<feature type="domain" description="Peptidase S11 D-Ala-D-Ala carboxypeptidase A C-terminal" evidence="16">
    <location>
        <begin position="282"/>
        <end position="372"/>
    </location>
</feature>
<dbReference type="PRINTS" id="PR00725">
    <property type="entry name" value="DADACBPTASE1"/>
</dbReference>
<feature type="active site" evidence="13">
    <location>
        <position position="124"/>
    </location>
</feature>
<evidence type="ECO:0000256" key="15">
    <source>
        <dbReference type="RuleBase" id="RU004016"/>
    </source>
</evidence>
<evidence type="ECO:0000256" key="8">
    <source>
        <dbReference type="ARBA" id="ARBA00022801"/>
    </source>
</evidence>
<evidence type="ECO:0000256" key="4">
    <source>
        <dbReference type="ARBA" id="ARBA00012448"/>
    </source>
</evidence>
<dbReference type="Gene3D" id="2.60.410.10">
    <property type="entry name" value="D-Ala-D-Ala carboxypeptidase, C-terminal domain"/>
    <property type="match status" value="1"/>
</dbReference>
<feature type="binding site" evidence="14">
    <location>
        <position position="232"/>
    </location>
    <ligand>
        <name>substrate</name>
    </ligand>
</feature>
<dbReference type="RefSeq" id="WP_216383734.1">
    <property type="nucleotide sequence ID" value="NZ_JAHLOA010000004.1"/>
</dbReference>
<comment type="catalytic activity">
    <reaction evidence="12">
        <text>Preferential cleavage: (Ac)2-L-Lys-D-Ala-|-D-Ala. Also transpeptidation of peptidyl-alanyl moieties that are N-acyl substituents of D-alanine.</text>
        <dbReference type="EC" id="3.4.16.4"/>
    </reaction>
</comment>
<evidence type="ECO:0000256" key="14">
    <source>
        <dbReference type="PIRSR" id="PIRSR618044-2"/>
    </source>
</evidence>
<proteinExistence type="inferred from homology"/>
<dbReference type="GO" id="GO:0009252">
    <property type="term" value="P:peptidoglycan biosynthetic process"/>
    <property type="evidence" value="ECO:0007669"/>
    <property type="project" value="UniProtKB-UniPathway"/>
</dbReference>
<dbReference type="SMART" id="SM00936">
    <property type="entry name" value="PBP5_C"/>
    <property type="match status" value="1"/>
</dbReference>
<protein>
    <recommendedName>
        <fullName evidence="4">serine-type D-Ala-D-Ala carboxypeptidase</fullName>
        <ecNumber evidence="4">3.4.16.4</ecNumber>
    </recommendedName>
</protein>
<dbReference type="Proteomes" id="UP001108123">
    <property type="component" value="Unassembled WGS sequence"/>
</dbReference>
<dbReference type="SUPFAM" id="SSF56601">
    <property type="entry name" value="beta-lactamase/transpeptidase-like"/>
    <property type="match status" value="1"/>
</dbReference>
<keyword evidence="10" id="KW-0573">Peptidoglycan synthesis</keyword>
<evidence type="ECO:0000313" key="17">
    <source>
        <dbReference type="EMBL" id="MCG4564257.1"/>
    </source>
</evidence>
<dbReference type="GO" id="GO:0071555">
    <property type="term" value="P:cell wall organization"/>
    <property type="evidence" value="ECO:0007669"/>
    <property type="project" value="UniProtKB-KW"/>
</dbReference>
<evidence type="ECO:0000256" key="5">
    <source>
        <dbReference type="ARBA" id="ARBA00022645"/>
    </source>
</evidence>
<evidence type="ECO:0000256" key="11">
    <source>
        <dbReference type="ARBA" id="ARBA00023316"/>
    </source>
</evidence>
<evidence type="ECO:0000256" key="9">
    <source>
        <dbReference type="ARBA" id="ARBA00022960"/>
    </source>
</evidence>
<evidence type="ECO:0000256" key="6">
    <source>
        <dbReference type="ARBA" id="ARBA00022670"/>
    </source>
</evidence>
<keyword evidence="7" id="KW-0732">Signal</keyword>
<keyword evidence="9" id="KW-0133">Cell shape</keyword>
<sequence length="389" mass="43366">MNFFKKNRKYISFYLSVLIFLLPISKSFAESKLDIDAKSAILIDSSSGEIIYEKKAHERLHPASITKIMVLLLSIESIEKNEINLEDEVTISANAAGMGGSQIYLEEGEVQSVEELLTAICLRSANDASVAMAEYISGSEESFINKMNERAKELGMKNTSFKNATGLPAENHYTSAYDISIMARELLKYPKIHEWLTIWMKEMKVGKDKEIVQGLVNTNRLIKEYEGANGIKTGSTQDAGFCLAASAERGNLKLISVVLGCETSKIRFDESKKLLDYGFSNYDSVTIGRKNDIIDKVVVQKGNVEKADVVLERDAYILLPKDSKAKVEKEIILPKSINAPVDKGKKAGEMVLSVDGKEIQKINLLIDNTIDKAGFKNMFKKSFNKFLTQ</sequence>
<evidence type="ECO:0000313" key="20">
    <source>
        <dbReference type="Proteomes" id="UP001108123"/>
    </source>
</evidence>
<evidence type="ECO:0000313" key="19">
    <source>
        <dbReference type="Proteomes" id="UP000462760"/>
    </source>
</evidence>
<comment type="pathway">
    <text evidence="2">Cell wall biogenesis; peptidoglycan biosynthesis.</text>
</comment>
<dbReference type="AlphaFoldDB" id="A0A844FG04"/>
<dbReference type="Gene3D" id="3.40.710.10">
    <property type="entry name" value="DD-peptidase/beta-lactamase superfamily"/>
    <property type="match status" value="1"/>
</dbReference>
<name>A0A844FG04_9FIRM</name>
<evidence type="ECO:0000256" key="10">
    <source>
        <dbReference type="ARBA" id="ARBA00022984"/>
    </source>
</evidence>
<dbReference type="InterPro" id="IPR018044">
    <property type="entry name" value="Peptidase_S11"/>
</dbReference>
<dbReference type="InterPro" id="IPR012907">
    <property type="entry name" value="Peptidase_S11_C"/>
</dbReference>
<reference evidence="18 19" key="1">
    <citation type="submission" date="2019-08" db="EMBL/GenBank/DDBJ databases">
        <title>In-depth cultivation of the pig gut microbiome towards novel bacterial diversity and tailored functional studies.</title>
        <authorList>
            <person name="Wylensek D."/>
            <person name="Hitch T.C.A."/>
            <person name="Clavel T."/>
        </authorList>
    </citation>
    <scope>NUCLEOTIDE SEQUENCE [LARGE SCALE GENOMIC DNA]</scope>
    <source>
        <strain evidence="18 19">Med78-601-WT-4W-RMD-3</strain>
    </source>
</reference>
<keyword evidence="11" id="KW-0961">Cell wall biogenesis/degradation</keyword>
<organism evidence="18 19">
    <name type="scientific">Anaerosalibacter bizertensis</name>
    <dbReference type="NCBI Taxonomy" id="932217"/>
    <lineage>
        <taxon>Bacteria</taxon>
        <taxon>Bacillati</taxon>
        <taxon>Bacillota</taxon>
        <taxon>Tissierellia</taxon>
        <taxon>Tissierellales</taxon>
        <taxon>Sporanaerobacteraceae</taxon>
        <taxon>Anaerosalibacter</taxon>
    </lineage>
</organism>
<evidence type="ECO:0000256" key="1">
    <source>
        <dbReference type="ARBA" id="ARBA00003217"/>
    </source>
</evidence>
<dbReference type="SUPFAM" id="SSF69189">
    <property type="entry name" value="Penicillin-binding protein associated domain"/>
    <property type="match status" value="1"/>
</dbReference>
<dbReference type="Pfam" id="PF07943">
    <property type="entry name" value="PBP5_C"/>
    <property type="match status" value="1"/>
</dbReference>
<evidence type="ECO:0000313" key="18">
    <source>
        <dbReference type="EMBL" id="MSS42898.1"/>
    </source>
</evidence>
<evidence type="ECO:0000256" key="12">
    <source>
        <dbReference type="ARBA" id="ARBA00034000"/>
    </source>
</evidence>
<dbReference type="Proteomes" id="UP000462760">
    <property type="component" value="Unassembled WGS sequence"/>
</dbReference>
<accession>A0A844FG04</accession>
<dbReference type="EC" id="3.4.16.4" evidence="4"/>
<keyword evidence="5 18" id="KW-0121">Carboxypeptidase</keyword>
<dbReference type="InterPro" id="IPR001967">
    <property type="entry name" value="Peptidase_S11_N"/>
</dbReference>
<dbReference type="InterPro" id="IPR015956">
    <property type="entry name" value="Peniciliin-bd_prot_C_sf"/>
</dbReference>
<evidence type="ECO:0000256" key="3">
    <source>
        <dbReference type="ARBA" id="ARBA00007164"/>
    </source>
</evidence>
<keyword evidence="20" id="KW-1185">Reference proteome</keyword>
<evidence type="ECO:0000256" key="7">
    <source>
        <dbReference type="ARBA" id="ARBA00022729"/>
    </source>
</evidence>